<feature type="non-terminal residue" evidence="1">
    <location>
        <position position="1"/>
    </location>
</feature>
<comment type="caution">
    <text evidence="1">The sequence shown here is derived from an EMBL/GenBank/DDBJ whole genome shotgun (WGS) entry which is preliminary data.</text>
</comment>
<accession>X1UY10</accession>
<reference evidence="1" key="1">
    <citation type="journal article" date="2014" name="Front. Microbiol.">
        <title>High frequency of phylogenetically diverse reductive dehalogenase-homologous genes in deep subseafloor sedimentary metagenomes.</title>
        <authorList>
            <person name="Kawai M."/>
            <person name="Futagami T."/>
            <person name="Toyoda A."/>
            <person name="Takaki Y."/>
            <person name="Nishi S."/>
            <person name="Hori S."/>
            <person name="Arai W."/>
            <person name="Tsubouchi T."/>
            <person name="Morono Y."/>
            <person name="Uchiyama I."/>
            <person name="Ito T."/>
            <person name="Fujiyama A."/>
            <person name="Inagaki F."/>
            <person name="Takami H."/>
        </authorList>
    </citation>
    <scope>NUCLEOTIDE SEQUENCE</scope>
    <source>
        <strain evidence="1">Expedition CK06-06</strain>
    </source>
</reference>
<protein>
    <submittedName>
        <fullName evidence="1">Uncharacterized protein</fullName>
    </submittedName>
</protein>
<name>X1UY10_9ZZZZ</name>
<dbReference type="AlphaFoldDB" id="X1UY10"/>
<dbReference type="EMBL" id="BARW01020919">
    <property type="protein sequence ID" value="GAI97259.1"/>
    <property type="molecule type" value="Genomic_DNA"/>
</dbReference>
<gene>
    <name evidence="1" type="ORF">S12H4_35244</name>
</gene>
<organism evidence="1">
    <name type="scientific">marine sediment metagenome</name>
    <dbReference type="NCBI Taxonomy" id="412755"/>
    <lineage>
        <taxon>unclassified sequences</taxon>
        <taxon>metagenomes</taxon>
        <taxon>ecological metagenomes</taxon>
    </lineage>
</organism>
<evidence type="ECO:0000313" key="1">
    <source>
        <dbReference type="EMBL" id="GAI97259.1"/>
    </source>
</evidence>
<proteinExistence type="predicted"/>
<sequence>TFLMIASQWYLQTAQYFRQQCLLHVHPILSLVKNY</sequence>